<keyword evidence="1 3" id="KW-0479">Metal-binding</keyword>
<dbReference type="Gene3D" id="2.60.120.330">
    <property type="entry name" value="B-lactam Antibiotic, Isopenicillin N Synthase, Chain"/>
    <property type="match status" value="1"/>
</dbReference>
<accession>A0AAN8UK68</accession>
<dbReference type="GO" id="GO:0051213">
    <property type="term" value="F:dioxygenase activity"/>
    <property type="evidence" value="ECO:0007669"/>
    <property type="project" value="UniProtKB-KW"/>
</dbReference>
<gene>
    <name evidence="5" type="ORF">RJ641_022272</name>
</gene>
<comment type="similarity">
    <text evidence="3">Belongs to the iron/ascorbate-dependent oxidoreductase family.</text>
</comment>
<dbReference type="Pfam" id="PF14226">
    <property type="entry name" value="DIOX_N"/>
    <property type="match status" value="1"/>
</dbReference>
<keyword evidence="3" id="KW-0560">Oxidoreductase</keyword>
<proteinExistence type="inferred from homology"/>
<evidence type="ECO:0000259" key="4">
    <source>
        <dbReference type="PROSITE" id="PS51471"/>
    </source>
</evidence>
<organism evidence="5 6">
    <name type="scientific">Dillenia turbinata</name>
    <dbReference type="NCBI Taxonomy" id="194707"/>
    <lineage>
        <taxon>Eukaryota</taxon>
        <taxon>Viridiplantae</taxon>
        <taxon>Streptophyta</taxon>
        <taxon>Embryophyta</taxon>
        <taxon>Tracheophyta</taxon>
        <taxon>Spermatophyta</taxon>
        <taxon>Magnoliopsida</taxon>
        <taxon>eudicotyledons</taxon>
        <taxon>Gunneridae</taxon>
        <taxon>Pentapetalae</taxon>
        <taxon>Dilleniales</taxon>
        <taxon>Dilleniaceae</taxon>
        <taxon>Dillenia</taxon>
    </lineage>
</organism>
<feature type="domain" description="Fe2OG dioxygenase" evidence="4">
    <location>
        <begin position="189"/>
        <end position="290"/>
    </location>
</feature>
<dbReference type="InterPro" id="IPR027443">
    <property type="entry name" value="IPNS-like_sf"/>
</dbReference>
<dbReference type="SUPFAM" id="SSF51197">
    <property type="entry name" value="Clavaminate synthase-like"/>
    <property type="match status" value="1"/>
</dbReference>
<keyword evidence="5" id="KW-0223">Dioxygenase</keyword>
<sequence length="347" mass="39406">MTTLAEAYQEAYEKDLSDHNQTTPLDFESVQTLPESHVWHDQSHEIESSAIPIIDLHDPNVIKLIRHASETWGVFELTAHGIPLKLVKDVEEEARRLFSLPFQHKMQALRTANGATGYGIAKIAKFYPKLMWHEGFTIMGSPAADAVKLWPNHYIHFCDVMESYQKKMREALNIPRQDVKWVTSSEEVASTGLQLNSYPPCPDHSTALGLAPHTDTSLFTLLHQLSNTNGLQILKDGKWFMVAPVNPHALLVNLGDLLHLMSNGRFTSVVHRAAVNQNGHRLSAAYFYTPPVEYELSALCLEGLDQLPLYRTLKVKEYVALKVRHFDKALYLVKNKVDDMASWERRK</sequence>
<reference evidence="5 6" key="1">
    <citation type="submission" date="2023-12" db="EMBL/GenBank/DDBJ databases">
        <title>A high-quality genome assembly for Dillenia turbinata (Dilleniales).</title>
        <authorList>
            <person name="Chanderbali A."/>
        </authorList>
    </citation>
    <scope>NUCLEOTIDE SEQUENCE [LARGE SCALE GENOMIC DNA]</scope>
    <source>
        <strain evidence="5">LSX21</strain>
        <tissue evidence="5">Leaf</tissue>
    </source>
</reference>
<dbReference type="PROSITE" id="PS51471">
    <property type="entry name" value="FE2OG_OXY"/>
    <property type="match status" value="1"/>
</dbReference>
<evidence type="ECO:0000256" key="1">
    <source>
        <dbReference type="ARBA" id="ARBA00022723"/>
    </source>
</evidence>
<evidence type="ECO:0000256" key="3">
    <source>
        <dbReference type="RuleBase" id="RU003682"/>
    </source>
</evidence>
<protein>
    <submittedName>
        <fullName evidence="5">Isopenicillin N synthase-like, Fe(2+) 2OG dioxygenase domain</fullName>
    </submittedName>
</protein>
<evidence type="ECO:0000313" key="5">
    <source>
        <dbReference type="EMBL" id="KAK6912671.1"/>
    </source>
</evidence>
<dbReference type="PANTHER" id="PTHR47990">
    <property type="entry name" value="2-OXOGLUTARATE (2OG) AND FE(II)-DEPENDENT OXYGENASE SUPERFAMILY PROTEIN-RELATED"/>
    <property type="match status" value="1"/>
</dbReference>
<keyword evidence="2 3" id="KW-0408">Iron</keyword>
<evidence type="ECO:0000313" key="6">
    <source>
        <dbReference type="Proteomes" id="UP001370490"/>
    </source>
</evidence>
<dbReference type="InterPro" id="IPR005123">
    <property type="entry name" value="Oxoglu/Fe-dep_dioxygenase_dom"/>
</dbReference>
<dbReference type="Proteomes" id="UP001370490">
    <property type="component" value="Unassembled WGS sequence"/>
</dbReference>
<comment type="caution">
    <text evidence="5">The sequence shown here is derived from an EMBL/GenBank/DDBJ whole genome shotgun (WGS) entry which is preliminary data.</text>
</comment>
<keyword evidence="6" id="KW-1185">Reference proteome</keyword>
<dbReference type="Pfam" id="PF03171">
    <property type="entry name" value="2OG-FeII_Oxy"/>
    <property type="match status" value="1"/>
</dbReference>
<dbReference type="InterPro" id="IPR044861">
    <property type="entry name" value="IPNS-like_FE2OG_OXY"/>
</dbReference>
<dbReference type="EMBL" id="JBAMMX010000027">
    <property type="protein sequence ID" value="KAK6912671.1"/>
    <property type="molecule type" value="Genomic_DNA"/>
</dbReference>
<name>A0AAN8UK68_9MAGN</name>
<dbReference type="GO" id="GO:0046872">
    <property type="term" value="F:metal ion binding"/>
    <property type="evidence" value="ECO:0007669"/>
    <property type="project" value="UniProtKB-KW"/>
</dbReference>
<dbReference type="AlphaFoldDB" id="A0AAN8UK68"/>
<evidence type="ECO:0000256" key="2">
    <source>
        <dbReference type="ARBA" id="ARBA00023004"/>
    </source>
</evidence>
<dbReference type="InterPro" id="IPR026992">
    <property type="entry name" value="DIOX_N"/>
</dbReference>
<dbReference type="InterPro" id="IPR050231">
    <property type="entry name" value="Iron_ascorbate_oxido_reductase"/>
</dbReference>